<feature type="transmembrane region" description="Helical" evidence="9">
    <location>
        <begin position="62"/>
        <end position="83"/>
    </location>
</feature>
<dbReference type="AlphaFoldDB" id="A0A1U7D5V7"/>
<accession>A0A1U7D5V7</accession>
<dbReference type="PANTHER" id="PTHR35011">
    <property type="entry name" value="2,3-DIKETO-L-GULONATE TRAP TRANSPORTER SMALL PERMEASE PROTEIN YIAM"/>
    <property type="match status" value="1"/>
</dbReference>
<feature type="transmembrane region" description="Helical" evidence="9">
    <location>
        <begin position="173"/>
        <end position="194"/>
    </location>
</feature>
<comment type="similarity">
    <text evidence="8 9">Belongs to the TRAP transporter small permease family.</text>
</comment>
<gene>
    <name evidence="11" type="ORF">Ga0080559_TMP2696</name>
</gene>
<evidence type="ECO:0000313" key="11">
    <source>
        <dbReference type="EMBL" id="APX23492.1"/>
    </source>
</evidence>
<evidence type="ECO:0000256" key="5">
    <source>
        <dbReference type="ARBA" id="ARBA00022692"/>
    </source>
</evidence>
<feature type="transmembrane region" description="Helical" evidence="9">
    <location>
        <begin position="136"/>
        <end position="152"/>
    </location>
</feature>
<evidence type="ECO:0000256" key="3">
    <source>
        <dbReference type="ARBA" id="ARBA00022475"/>
    </source>
</evidence>
<comment type="function">
    <text evidence="9">Part of the tripartite ATP-independent periplasmic (TRAP) transport system.</text>
</comment>
<keyword evidence="2 9" id="KW-0813">Transport</keyword>
<evidence type="ECO:0000259" key="10">
    <source>
        <dbReference type="Pfam" id="PF04290"/>
    </source>
</evidence>
<evidence type="ECO:0000256" key="6">
    <source>
        <dbReference type="ARBA" id="ARBA00022989"/>
    </source>
</evidence>
<keyword evidence="4 9" id="KW-0997">Cell inner membrane</keyword>
<dbReference type="KEGG" id="tpro:Ga0080559_TMP2696"/>
<feature type="transmembrane region" description="Helical" evidence="9">
    <location>
        <begin position="12"/>
        <end position="34"/>
    </location>
</feature>
<name>A0A1U7D5V7_9RHOB</name>
<keyword evidence="6 9" id="KW-1133">Transmembrane helix</keyword>
<evidence type="ECO:0000313" key="12">
    <source>
        <dbReference type="Proteomes" id="UP000186559"/>
    </source>
</evidence>
<evidence type="ECO:0000256" key="2">
    <source>
        <dbReference type="ARBA" id="ARBA00022448"/>
    </source>
</evidence>
<dbReference type="Proteomes" id="UP000186559">
    <property type="component" value="Chromosome"/>
</dbReference>
<keyword evidence="5 9" id="KW-0812">Transmembrane</keyword>
<sequence length="270" mass="29345">MTSNPGHPKRTHALGVAEVAWPMAFVACAAWVTWQMPHLLVSLGLATEGLARQTAPAGPVEWLAVLGALVCLAGGIATVRTRAIEVAPRTVVDRLGLFIGRACMLLVALTVAVMFYEVVLRYIFERPTLWANELSLWMAGFVFALSGVYTMQQRSHIAITIVHEAVPVWLRRIFDTVSTLLIVAFAVCLTWGAFNEARDKFLRWETFGTAFDPPIPATLKPLVILVVILIAVQAVVNLASDWSRPVRGATGAEDDLAGTLKTAGERTEGL</sequence>
<keyword evidence="7 9" id="KW-0472">Membrane</keyword>
<dbReference type="GO" id="GO:0022857">
    <property type="term" value="F:transmembrane transporter activity"/>
    <property type="evidence" value="ECO:0007669"/>
    <property type="project" value="UniProtKB-UniRule"/>
</dbReference>
<dbReference type="EMBL" id="CP014796">
    <property type="protein sequence ID" value="APX23492.1"/>
    <property type="molecule type" value="Genomic_DNA"/>
</dbReference>
<dbReference type="STRING" id="1229727.Ga0080559_TMP2696"/>
<comment type="subunit">
    <text evidence="9">The complex comprises the extracytoplasmic solute receptor protein and the two transmembrane proteins.</text>
</comment>
<dbReference type="InterPro" id="IPR055348">
    <property type="entry name" value="DctQ"/>
</dbReference>
<comment type="subcellular location">
    <subcellularLocation>
        <location evidence="1 9">Cell inner membrane</location>
        <topology evidence="1 9">Multi-pass membrane protein</topology>
    </subcellularLocation>
</comment>
<feature type="transmembrane region" description="Helical" evidence="9">
    <location>
        <begin position="95"/>
        <end position="116"/>
    </location>
</feature>
<proteinExistence type="inferred from homology"/>
<reference evidence="11 12" key="1">
    <citation type="submission" date="2016-03" db="EMBL/GenBank/DDBJ databases">
        <title>Deep-sea bacteria in the southern Pacific.</title>
        <authorList>
            <person name="Tang K."/>
        </authorList>
    </citation>
    <scope>NUCLEOTIDE SEQUENCE [LARGE SCALE GENOMIC DNA]</scope>
    <source>
        <strain evidence="11 12">JLT2016</strain>
    </source>
</reference>
<dbReference type="GO" id="GO:0005886">
    <property type="term" value="C:plasma membrane"/>
    <property type="evidence" value="ECO:0007669"/>
    <property type="project" value="UniProtKB-SubCell"/>
</dbReference>
<dbReference type="RefSeq" id="WP_083697801.1">
    <property type="nucleotide sequence ID" value="NZ_BMEW01000009.1"/>
</dbReference>
<keyword evidence="12" id="KW-1185">Reference proteome</keyword>
<evidence type="ECO:0000256" key="4">
    <source>
        <dbReference type="ARBA" id="ARBA00022519"/>
    </source>
</evidence>
<evidence type="ECO:0000256" key="7">
    <source>
        <dbReference type="ARBA" id="ARBA00023136"/>
    </source>
</evidence>
<evidence type="ECO:0000256" key="9">
    <source>
        <dbReference type="RuleBase" id="RU369079"/>
    </source>
</evidence>
<organism evidence="11 12">
    <name type="scientific">Salipiger profundus</name>
    <dbReference type="NCBI Taxonomy" id="1229727"/>
    <lineage>
        <taxon>Bacteria</taxon>
        <taxon>Pseudomonadati</taxon>
        <taxon>Pseudomonadota</taxon>
        <taxon>Alphaproteobacteria</taxon>
        <taxon>Rhodobacterales</taxon>
        <taxon>Roseobacteraceae</taxon>
        <taxon>Salipiger</taxon>
    </lineage>
</organism>
<evidence type="ECO:0000256" key="1">
    <source>
        <dbReference type="ARBA" id="ARBA00004429"/>
    </source>
</evidence>
<feature type="domain" description="Tripartite ATP-independent periplasmic transporters DctQ component" evidence="10">
    <location>
        <begin position="111"/>
        <end position="243"/>
    </location>
</feature>
<comment type="caution">
    <text evidence="9">Lacks conserved residue(s) required for the propagation of feature annotation.</text>
</comment>
<feature type="transmembrane region" description="Helical" evidence="9">
    <location>
        <begin position="222"/>
        <end position="239"/>
    </location>
</feature>
<dbReference type="InterPro" id="IPR007387">
    <property type="entry name" value="TRAP_DctQ"/>
</dbReference>
<dbReference type="Pfam" id="PF04290">
    <property type="entry name" value="DctQ"/>
    <property type="match status" value="1"/>
</dbReference>
<dbReference type="OrthoDB" id="4250245at2"/>
<keyword evidence="3" id="KW-1003">Cell membrane</keyword>
<protein>
    <recommendedName>
        <fullName evidence="9">TRAP transporter small permease protein</fullName>
    </recommendedName>
</protein>
<evidence type="ECO:0000256" key="8">
    <source>
        <dbReference type="ARBA" id="ARBA00038436"/>
    </source>
</evidence>